<reference evidence="1" key="1">
    <citation type="submission" date="2014-11" db="EMBL/GenBank/DDBJ databases">
        <authorList>
            <person name="Amaro Gonzalez C."/>
        </authorList>
    </citation>
    <scope>NUCLEOTIDE SEQUENCE</scope>
</reference>
<dbReference type="EMBL" id="GBXM01043089">
    <property type="protein sequence ID" value="JAH65488.1"/>
    <property type="molecule type" value="Transcribed_RNA"/>
</dbReference>
<dbReference type="AlphaFoldDB" id="A0A0E9UKI8"/>
<name>A0A0E9UKI8_ANGAN</name>
<reference evidence="1" key="2">
    <citation type="journal article" date="2015" name="Fish Shellfish Immunol.">
        <title>Early steps in the European eel (Anguilla anguilla)-Vibrio vulnificus interaction in the gills: Role of the RtxA13 toxin.</title>
        <authorList>
            <person name="Callol A."/>
            <person name="Pajuelo D."/>
            <person name="Ebbesson L."/>
            <person name="Teles M."/>
            <person name="MacKenzie S."/>
            <person name="Amaro C."/>
        </authorList>
    </citation>
    <scope>NUCLEOTIDE SEQUENCE</scope>
</reference>
<sequence>MTGYCEDYCVFIACNRLS</sequence>
<accession>A0A0E9UKI8</accession>
<organism evidence="1">
    <name type="scientific">Anguilla anguilla</name>
    <name type="common">European freshwater eel</name>
    <name type="synonym">Muraena anguilla</name>
    <dbReference type="NCBI Taxonomy" id="7936"/>
    <lineage>
        <taxon>Eukaryota</taxon>
        <taxon>Metazoa</taxon>
        <taxon>Chordata</taxon>
        <taxon>Craniata</taxon>
        <taxon>Vertebrata</taxon>
        <taxon>Euteleostomi</taxon>
        <taxon>Actinopterygii</taxon>
        <taxon>Neopterygii</taxon>
        <taxon>Teleostei</taxon>
        <taxon>Anguilliformes</taxon>
        <taxon>Anguillidae</taxon>
        <taxon>Anguilla</taxon>
    </lineage>
</organism>
<protein>
    <submittedName>
        <fullName evidence="1">Uncharacterized protein</fullName>
    </submittedName>
</protein>
<evidence type="ECO:0000313" key="1">
    <source>
        <dbReference type="EMBL" id="JAH65488.1"/>
    </source>
</evidence>
<proteinExistence type="predicted"/>